<keyword evidence="3" id="KW-1185">Reference proteome</keyword>
<dbReference type="OMA" id="DMSHNAR"/>
<dbReference type="AlphaFoldDB" id="S3CYZ7"/>
<keyword evidence="2" id="KW-0378">Hydrolase</keyword>
<dbReference type="PANTHER" id="PTHR47842:SF2">
    <property type="entry name" value="DUF676 DOMAIN-CONTAINING PROTEIN"/>
    <property type="match status" value="1"/>
</dbReference>
<evidence type="ECO:0000256" key="1">
    <source>
        <dbReference type="SAM" id="MobiDB-lite"/>
    </source>
</evidence>
<dbReference type="RefSeq" id="XP_008082201.1">
    <property type="nucleotide sequence ID" value="XM_008084010.1"/>
</dbReference>
<dbReference type="SUPFAM" id="SSF53474">
    <property type="entry name" value="alpha/beta-Hydrolases"/>
    <property type="match status" value="1"/>
</dbReference>
<dbReference type="PANTHER" id="PTHR47842">
    <property type="entry name" value="EXPRESSED PROTEIN"/>
    <property type="match status" value="1"/>
</dbReference>
<dbReference type="Gene3D" id="3.40.50.1820">
    <property type="entry name" value="alpha/beta hydrolase"/>
    <property type="match status" value="1"/>
</dbReference>
<dbReference type="HOGENOM" id="CLU_020826_0_0_1"/>
<evidence type="ECO:0000313" key="3">
    <source>
        <dbReference type="Proteomes" id="UP000016922"/>
    </source>
</evidence>
<dbReference type="Proteomes" id="UP000016922">
    <property type="component" value="Unassembled WGS sequence"/>
</dbReference>
<evidence type="ECO:0000313" key="2">
    <source>
        <dbReference type="EMBL" id="EPE30790.1"/>
    </source>
</evidence>
<dbReference type="InterPro" id="IPR029058">
    <property type="entry name" value="AB_hydrolase_fold"/>
</dbReference>
<accession>S3CYZ7</accession>
<dbReference type="EMBL" id="KE145363">
    <property type="protein sequence ID" value="EPE30790.1"/>
    <property type="molecule type" value="Genomic_DNA"/>
</dbReference>
<dbReference type="GO" id="GO:0016787">
    <property type="term" value="F:hydrolase activity"/>
    <property type="evidence" value="ECO:0007669"/>
    <property type="project" value="UniProtKB-KW"/>
</dbReference>
<name>S3CYZ7_GLAL2</name>
<feature type="compositionally biased region" description="Basic and acidic residues" evidence="1">
    <location>
        <begin position="573"/>
        <end position="584"/>
    </location>
</feature>
<sequence>MIETLLLCFIHGFKGDEETFFEFPQDLKNTIQASSPELKVHTAVYPKYETRGDLASCAETFREWLQDQVTDLETSASTKSAILNPSVGVVLVAHSMGGFVATDALFSILNNRPKIDGKECMFPLVAGLLTFDTPFNGLARSLFAYGAFSQYQNVSTLYSLWNSLSGGLGLQAASAAASSFASSKASTVPGNQEARSVVRTVGGVPASSWRRWGLLAARTGTVGAVVAGGVTAYIHREAIGESLSKIDVKNIDYDPRHYLKRENLPSMPTMPSMPRTMPSLPKGVSMPGKEALSNHLPDIASLSGVSRENIGEGFAWMAGHLKFVGTLMKQQQMSARLERLSAVHGMGKCNVFTCLGENGVWSGGYFIPRRRFCAVPIELDPVLAKKGDDVKEKESKGWWIENVNGKAENEIVSHCSMFERERNDGYDALLEVSREKIVGWVLTAGVKEVVDGYVPDEVRAAKSRDEGDWVDDDGKVKEVGTASDETANGNKRKASIMLGEEKAEEKKEDPQNIEDDEDELQLKAIRSCEGLPQPEDGGVSDEALTAAMGIPLPGEEDELLRAATEVPLPPDLENEKSGEHGLST</sequence>
<dbReference type="KEGG" id="glz:GLAREA_03757"/>
<feature type="region of interest" description="Disordered" evidence="1">
    <location>
        <begin position="565"/>
        <end position="584"/>
    </location>
</feature>
<dbReference type="GeneID" id="19462812"/>
<proteinExistence type="predicted"/>
<dbReference type="eggNOG" id="ENOG502QQEZ">
    <property type="taxonomic scope" value="Eukaryota"/>
</dbReference>
<organism evidence="2 3">
    <name type="scientific">Glarea lozoyensis (strain ATCC 20868 / MF5171)</name>
    <dbReference type="NCBI Taxonomy" id="1116229"/>
    <lineage>
        <taxon>Eukaryota</taxon>
        <taxon>Fungi</taxon>
        <taxon>Dikarya</taxon>
        <taxon>Ascomycota</taxon>
        <taxon>Pezizomycotina</taxon>
        <taxon>Leotiomycetes</taxon>
        <taxon>Helotiales</taxon>
        <taxon>Helotiaceae</taxon>
        <taxon>Glarea</taxon>
    </lineage>
</organism>
<gene>
    <name evidence="2" type="ORF">GLAREA_03757</name>
</gene>
<dbReference type="OrthoDB" id="442243at2759"/>
<reference evidence="2 3" key="1">
    <citation type="journal article" date="2013" name="BMC Genomics">
        <title>Genomics-driven discovery of the pneumocandin biosynthetic gene cluster in the fungus Glarea lozoyensis.</title>
        <authorList>
            <person name="Chen L."/>
            <person name="Yue Q."/>
            <person name="Zhang X."/>
            <person name="Xiang M."/>
            <person name="Wang C."/>
            <person name="Li S."/>
            <person name="Che Y."/>
            <person name="Ortiz-Lopez F.J."/>
            <person name="Bills G.F."/>
            <person name="Liu X."/>
            <person name="An Z."/>
        </authorList>
    </citation>
    <scope>NUCLEOTIDE SEQUENCE [LARGE SCALE GENOMIC DNA]</scope>
    <source>
        <strain evidence="3">ATCC 20868 / MF5171</strain>
    </source>
</reference>
<protein>
    <submittedName>
        <fullName evidence="2">Alpha/beta-Hydrolase</fullName>
    </submittedName>
</protein>